<accession>A0A0F9H1R8</accession>
<organism evidence="1">
    <name type="scientific">marine sediment metagenome</name>
    <dbReference type="NCBI Taxonomy" id="412755"/>
    <lineage>
        <taxon>unclassified sequences</taxon>
        <taxon>metagenomes</taxon>
        <taxon>ecological metagenomes</taxon>
    </lineage>
</organism>
<name>A0A0F9H1R8_9ZZZZ</name>
<comment type="caution">
    <text evidence="1">The sequence shown here is derived from an EMBL/GenBank/DDBJ whole genome shotgun (WGS) entry which is preliminary data.</text>
</comment>
<dbReference type="AlphaFoldDB" id="A0A0F9H1R8"/>
<sequence length="60" mass="6353">MKASEHARVWRGASNRLEVHLDKAIKTGRSKTAIGSAAAATQLALAIADAYEEEAENASD</sequence>
<protein>
    <submittedName>
        <fullName evidence="1">Uncharacterized protein</fullName>
    </submittedName>
</protein>
<reference evidence="1" key="1">
    <citation type="journal article" date="2015" name="Nature">
        <title>Complex archaea that bridge the gap between prokaryotes and eukaryotes.</title>
        <authorList>
            <person name="Spang A."/>
            <person name="Saw J.H."/>
            <person name="Jorgensen S.L."/>
            <person name="Zaremba-Niedzwiedzka K."/>
            <person name="Martijn J."/>
            <person name="Lind A.E."/>
            <person name="van Eijk R."/>
            <person name="Schleper C."/>
            <person name="Guy L."/>
            <person name="Ettema T.J."/>
        </authorList>
    </citation>
    <scope>NUCLEOTIDE SEQUENCE</scope>
</reference>
<proteinExistence type="predicted"/>
<dbReference type="EMBL" id="LAZR01016329">
    <property type="protein sequence ID" value="KKM04990.1"/>
    <property type="molecule type" value="Genomic_DNA"/>
</dbReference>
<gene>
    <name evidence="1" type="ORF">LCGC14_1758660</name>
</gene>
<evidence type="ECO:0000313" key="1">
    <source>
        <dbReference type="EMBL" id="KKM04990.1"/>
    </source>
</evidence>